<dbReference type="EMBL" id="CM047588">
    <property type="protein sequence ID" value="KAI9905571.1"/>
    <property type="molecule type" value="Genomic_DNA"/>
</dbReference>
<evidence type="ECO:0000313" key="1">
    <source>
        <dbReference type="EMBL" id="KAI9905571.1"/>
    </source>
</evidence>
<name>A0ACC0VJC6_9STRA</name>
<comment type="caution">
    <text evidence="1">The sequence shown here is derived from an EMBL/GenBank/DDBJ whole genome shotgun (WGS) entry which is preliminary data.</text>
</comment>
<gene>
    <name evidence="1" type="ORF">PsorP6_013845</name>
</gene>
<reference evidence="1 2" key="1">
    <citation type="journal article" date="2022" name="bioRxiv">
        <title>The genome of the oomycete Peronosclerospora sorghi, a cosmopolitan pathogen of maize and sorghum, is inflated with dispersed pseudogenes.</title>
        <authorList>
            <person name="Fletcher K."/>
            <person name="Martin F."/>
            <person name="Isakeit T."/>
            <person name="Cavanaugh K."/>
            <person name="Magill C."/>
            <person name="Michelmore R."/>
        </authorList>
    </citation>
    <scope>NUCLEOTIDE SEQUENCE [LARGE SCALE GENOMIC DNA]</scope>
    <source>
        <strain evidence="1">P6</strain>
    </source>
</reference>
<protein>
    <submittedName>
        <fullName evidence="1">Uncharacterized protein</fullName>
    </submittedName>
</protein>
<accession>A0ACC0VJC6</accession>
<proteinExistence type="predicted"/>
<keyword evidence="2" id="KW-1185">Reference proteome</keyword>
<sequence length="132" mass="14756">MDIFRRLASDRVLPDFLLQVNKIRGTNQFIIIGCFMVATSLVLILHGDTETLSGVYTYAFLGLMTLFGIGCMLLKFKRADIPRTVIAPWWSCILGVSVVATTFMGNLLGDPTILTYFALYFIAVLAVVYIMF</sequence>
<evidence type="ECO:0000313" key="2">
    <source>
        <dbReference type="Proteomes" id="UP001163321"/>
    </source>
</evidence>
<dbReference type="Proteomes" id="UP001163321">
    <property type="component" value="Chromosome 9"/>
</dbReference>
<organism evidence="1 2">
    <name type="scientific">Peronosclerospora sorghi</name>
    <dbReference type="NCBI Taxonomy" id="230839"/>
    <lineage>
        <taxon>Eukaryota</taxon>
        <taxon>Sar</taxon>
        <taxon>Stramenopiles</taxon>
        <taxon>Oomycota</taxon>
        <taxon>Peronosporomycetes</taxon>
        <taxon>Peronosporales</taxon>
        <taxon>Peronosporaceae</taxon>
        <taxon>Peronosclerospora</taxon>
    </lineage>
</organism>